<evidence type="ECO:0000313" key="10">
    <source>
        <dbReference type="Proteomes" id="UP000371041"/>
    </source>
</evidence>
<dbReference type="PIRSF" id="PIRSF000138">
    <property type="entry name" value="Al-hdrx_acd_dh"/>
    <property type="match status" value="1"/>
</dbReference>
<dbReference type="Gene3D" id="3.20.20.70">
    <property type="entry name" value="Aldolase class I"/>
    <property type="match status" value="1"/>
</dbReference>
<dbReference type="PANTHER" id="PTHR10578:SF107">
    <property type="entry name" value="2-HYDROXYACID OXIDASE 1"/>
    <property type="match status" value="1"/>
</dbReference>
<evidence type="ECO:0000259" key="8">
    <source>
        <dbReference type="PROSITE" id="PS51349"/>
    </source>
</evidence>
<feature type="binding site" evidence="7">
    <location>
        <position position="195"/>
    </location>
    <ligand>
        <name>glyoxylate</name>
        <dbReference type="ChEBI" id="CHEBI:36655"/>
    </ligand>
</feature>
<evidence type="ECO:0000256" key="7">
    <source>
        <dbReference type="PIRSR" id="PIRSR000138-2"/>
    </source>
</evidence>
<dbReference type="PROSITE" id="PS51349">
    <property type="entry name" value="FMN_HYDROXY_ACID_DH_2"/>
    <property type="match status" value="1"/>
</dbReference>
<dbReference type="InterPro" id="IPR012133">
    <property type="entry name" value="Alpha-hydoxy_acid_DH_FMN"/>
</dbReference>
<feature type="binding site" evidence="7">
    <location>
        <position position="158"/>
    </location>
    <ligand>
        <name>FMN</name>
        <dbReference type="ChEBI" id="CHEBI:58210"/>
    </ligand>
</feature>
<feature type="binding site" evidence="7">
    <location>
        <begin position="354"/>
        <end position="355"/>
    </location>
    <ligand>
        <name>FMN</name>
        <dbReference type="ChEBI" id="CHEBI:58210"/>
    </ligand>
</feature>
<evidence type="ECO:0000256" key="3">
    <source>
        <dbReference type="ARBA" id="ARBA00022643"/>
    </source>
</evidence>
<feature type="binding site" evidence="7">
    <location>
        <position position="54"/>
    </location>
    <ligand>
        <name>glyoxylate</name>
        <dbReference type="ChEBI" id="CHEBI:36655"/>
    </ligand>
</feature>
<name>A0A5Q3Q1G5_9PSEU</name>
<sequence>MSTRQIPRWSELKPLLRPKPVELDRTRRRLSNAHTIADLREAARRRTPKAPFDYTDGAAEDETSLRRARQAFRQLEFNPSVLRDVSTVDLSVQLLGEPSALPFAFAPTGFTRMMQHEGERAVSRVAERTGIPYTLSTMGTTSIEDVAAAAPDARKWFQLYIWKDRQASKDLVVRALDSGYDTLMLTVDTPVAGARHRDARNGLTIPPALSARTFFDGAMHPAWTFNLLTTEPLSFASLSSWNGTVAELINKMFDPTVTFADLEWLREIWPHKLIVKGLQNTTDARDAVAAGADAVVLSNHGGRQLDRAPTPLQLLPKVVDELQGRGEVLLDTGILSGADIIAALAHGANGCLVGRAFLYGLMAGGERGVDRTVEILSSEITRTMQLLGVSRTADLRPEHVTLPS</sequence>
<gene>
    <name evidence="9" type="ORF">GIY23_00975</name>
</gene>
<feature type="binding site" evidence="7">
    <location>
        <position position="298"/>
    </location>
    <ligand>
        <name>FMN</name>
        <dbReference type="ChEBI" id="CHEBI:58210"/>
    </ligand>
</feature>
<dbReference type="EMBL" id="CP045929">
    <property type="protein sequence ID" value="QGK68322.1"/>
    <property type="molecule type" value="Genomic_DNA"/>
</dbReference>
<feature type="binding site" evidence="7">
    <location>
        <position position="303"/>
    </location>
    <ligand>
        <name>glyoxylate</name>
        <dbReference type="ChEBI" id="CHEBI:36655"/>
    </ligand>
</feature>
<protein>
    <submittedName>
        <fullName evidence="9">Alpha-hydroxy-acid oxidizing enzyme</fullName>
    </submittedName>
</protein>
<keyword evidence="2 7" id="KW-0285">Flavoprotein</keyword>
<dbReference type="InterPro" id="IPR013785">
    <property type="entry name" value="Aldolase_TIM"/>
</dbReference>
<evidence type="ECO:0000256" key="6">
    <source>
        <dbReference type="PIRSR" id="PIRSR000138-1"/>
    </source>
</evidence>
<feature type="binding site" evidence="7">
    <location>
        <position position="136"/>
    </location>
    <ligand>
        <name>FMN</name>
        <dbReference type="ChEBI" id="CHEBI:58210"/>
    </ligand>
</feature>
<dbReference type="Proteomes" id="UP000371041">
    <property type="component" value="Chromosome"/>
</dbReference>
<feature type="binding site" evidence="7">
    <location>
        <position position="160"/>
    </location>
    <ligand>
        <name>glyoxylate</name>
        <dbReference type="ChEBI" id="CHEBI:36655"/>
    </ligand>
</feature>
<comment type="cofactor">
    <cofactor evidence="1">
        <name>FMN</name>
        <dbReference type="ChEBI" id="CHEBI:58210"/>
    </cofactor>
</comment>
<dbReference type="CDD" id="cd02809">
    <property type="entry name" value="alpha_hydroxyacid_oxid_FMN"/>
    <property type="match status" value="1"/>
</dbReference>
<comment type="similarity">
    <text evidence="5">Belongs to the FMN-dependent alpha-hydroxy acid dehydrogenase family.</text>
</comment>
<dbReference type="InterPro" id="IPR037396">
    <property type="entry name" value="FMN_HAD"/>
</dbReference>
<evidence type="ECO:0000256" key="5">
    <source>
        <dbReference type="ARBA" id="ARBA00024042"/>
    </source>
</evidence>
<dbReference type="PANTHER" id="PTHR10578">
    <property type="entry name" value="S -2-HYDROXY-ACID OXIDASE-RELATED"/>
    <property type="match status" value="1"/>
</dbReference>
<feature type="binding site" evidence="7">
    <location>
        <position position="186"/>
    </location>
    <ligand>
        <name>FMN</name>
        <dbReference type="ChEBI" id="CHEBI:58210"/>
    </ligand>
</feature>
<dbReference type="AlphaFoldDB" id="A0A5Q3Q1G5"/>
<evidence type="ECO:0000256" key="4">
    <source>
        <dbReference type="ARBA" id="ARBA00023002"/>
    </source>
</evidence>
<accession>A0A5Q3Q1G5</accession>
<dbReference type="FunFam" id="3.20.20.70:FF:000029">
    <property type="entry name" value="L-lactate dehydrogenase"/>
    <property type="match status" value="1"/>
</dbReference>
<proteinExistence type="inferred from homology"/>
<reference evidence="10" key="1">
    <citation type="submission" date="2019-11" db="EMBL/GenBank/DDBJ databases">
        <title>The complete genome sequence of Saccharopolyspora sp. E2A.</title>
        <authorList>
            <person name="Zhang G."/>
        </authorList>
    </citation>
    <scope>NUCLEOTIDE SEQUENCE [LARGE SCALE GENOMIC DNA]</scope>
    <source>
        <strain evidence="10">E2A</strain>
    </source>
</reference>
<dbReference type="PROSITE" id="PS00557">
    <property type="entry name" value="FMN_HYDROXY_ACID_DH_1"/>
    <property type="match status" value="1"/>
</dbReference>
<organism evidence="9 10">
    <name type="scientific">Allosaccharopolyspora coralli</name>
    <dbReference type="NCBI Taxonomy" id="2665642"/>
    <lineage>
        <taxon>Bacteria</taxon>
        <taxon>Bacillati</taxon>
        <taxon>Actinomycetota</taxon>
        <taxon>Actinomycetes</taxon>
        <taxon>Pseudonocardiales</taxon>
        <taxon>Pseudonocardiaceae</taxon>
        <taxon>Allosaccharopolyspora</taxon>
    </lineage>
</organism>
<evidence type="ECO:0000256" key="2">
    <source>
        <dbReference type="ARBA" id="ARBA00022630"/>
    </source>
</evidence>
<keyword evidence="10" id="KW-1185">Reference proteome</keyword>
<feature type="binding site" evidence="7">
    <location>
        <position position="276"/>
    </location>
    <ligand>
        <name>FMN</name>
        <dbReference type="ChEBI" id="CHEBI:58210"/>
    </ligand>
</feature>
<dbReference type="RefSeq" id="WP_154074931.1">
    <property type="nucleotide sequence ID" value="NZ_CP045929.1"/>
</dbReference>
<feature type="domain" description="FMN hydroxy acid dehydrogenase" evidence="8">
    <location>
        <begin position="28"/>
        <end position="404"/>
    </location>
</feature>
<feature type="binding site" evidence="7">
    <location>
        <begin position="107"/>
        <end position="109"/>
    </location>
    <ligand>
        <name>FMN</name>
        <dbReference type="ChEBI" id="CHEBI:58210"/>
    </ligand>
</feature>
<dbReference type="InterPro" id="IPR008259">
    <property type="entry name" value="FMN_hydac_DH_AS"/>
</dbReference>
<feature type="binding site" evidence="7">
    <location>
        <position position="300"/>
    </location>
    <ligand>
        <name>glyoxylate</name>
        <dbReference type="ChEBI" id="CHEBI:36655"/>
    </ligand>
</feature>
<dbReference type="SUPFAM" id="SSF51395">
    <property type="entry name" value="FMN-linked oxidoreductases"/>
    <property type="match status" value="1"/>
</dbReference>
<feature type="active site" description="Proton acceptor" evidence="6">
    <location>
        <position position="300"/>
    </location>
</feature>
<keyword evidence="3 7" id="KW-0288">FMN</keyword>
<dbReference type="GO" id="GO:0016614">
    <property type="term" value="F:oxidoreductase activity, acting on CH-OH group of donors"/>
    <property type="evidence" value="ECO:0007669"/>
    <property type="project" value="UniProtKB-ARBA"/>
</dbReference>
<dbReference type="KEGG" id="sace:GIY23_00975"/>
<keyword evidence="4" id="KW-0560">Oxidoreductase</keyword>
<evidence type="ECO:0000256" key="1">
    <source>
        <dbReference type="ARBA" id="ARBA00001917"/>
    </source>
</evidence>
<dbReference type="Pfam" id="PF01070">
    <property type="entry name" value="FMN_dh"/>
    <property type="match status" value="1"/>
</dbReference>
<dbReference type="GO" id="GO:0010181">
    <property type="term" value="F:FMN binding"/>
    <property type="evidence" value="ECO:0007669"/>
    <property type="project" value="InterPro"/>
</dbReference>
<evidence type="ECO:0000313" key="9">
    <source>
        <dbReference type="EMBL" id="QGK68322.1"/>
    </source>
</evidence>
<dbReference type="InterPro" id="IPR000262">
    <property type="entry name" value="FMN-dep_DH"/>
</dbReference>